<evidence type="ECO:0000313" key="1">
    <source>
        <dbReference type="EMBL" id="MFC3510183.1"/>
    </source>
</evidence>
<name>A0ABV7QA59_9PSEU</name>
<gene>
    <name evidence="1" type="ORF">ACFORO_08420</name>
</gene>
<dbReference type="Proteomes" id="UP001595764">
    <property type="component" value="Unassembled WGS sequence"/>
</dbReference>
<comment type="caution">
    <text evidence="1">The sequence shown here is derived from an EMBL/GenBank/DDBJ whole genome shotgun (WGS) entry which is preliminary data.</text>
</comment>
<accession>A0ABV7QA59</accession>
<organism evidence="1 2">
    <name type="scientific">Amycolatopsis halotolerans</name>
    <dbReference type="NCBI Taxonomy" id="330083"/>
    <lineage>
        <taxon>Bacteria</taxon>
        <taxon>Bacillati</taxon>
        <taxon>Actinomycetota</taxon>
        <taxon>Actinomycetes</taxon>
        <taxon>Pseudonocardiales</taxon>
        <taxon>Pseudonocardiaceae</taxon>
        <taxon>Amycolatopsis</taxon>
    </lineage>
</organism>
<evidence type="ECO:0000313" key="2">
    <source>
        <dbReference type="Proteomes" id="UP001595764"/>
    </source>
</evidence>
<reference evidence="2" key="1">
    <citation type="journal article" date="2019" name="Int. J. Syst. Evol. Microbiol.">
        <title>The Global Catalogue of Microorganisms (GCM) 10K type strain sequencing project: providing services to taxonomists for standard genome sequencing and annotation.</title>
        <authorList>
            <consortium name="The Broad Institute Genomics Platform"/>
            <consortium name="The Broad Institute Genome Sequencing Center for Infectious Disease"/>
            <person name="Wu L."/>
            <person name="Ma J."/>
        </authorList>
    </citation>
    <scope>NUCLEOTIDE SEQUENCE [LARGE SCALE GENOMIC DNA]</scope>
    <source>
        <strain evidence="2">CGMCC 4.7682</strain>
    </source>
</reference>
<dbReference type="EMBL" id="JBHRWI010000012">
    <property type="protein sequence ID" value="MFC3510183.1"/>
    <property type="molecule type" value="Genomic_DNA"/>
</dbReference>
<sequence length="84" mass="8884">MKLSIIDTLTGLAAVYRRLPRVLVELIAGQLTADELREFGDLLAEAAELVCEHAASARDTAQLRATESSAAFGSADNQGKPSTP</sequence>
<protein>
    <submittedName>
        <fullName evidence="1">Uncharacterized protein</fullName>
    </submittedName>
</protein>
<proteinExistence type="predicted"/>
<keyword evidence="2" id="KW-1185">Reference proteome</keyword>
<dbReference type="RefSeq" id="WP_377868235.1">
    <property type="nucleotide sequence ID" value="NZ_JBHMAY010000005.1"/>
</dbReference>